<reference evidence="2 3" key="1">
    <citation type="journal article" date="2020" name="bioRxiv">
        <title>Sequence and annotation of 42 cannabis genomes reveals extensive copy number variation in cannabinoid synthesis and pathogen resistance genes.</title>
        <authorList>
            <person name="Mckernan K.J."/>
            <person name="Helbert Y."/>
            <person name="Kane L.T."/>
            <person name="Ebling H."/>
            <person name="Zhang L."/>
            <person name="Liu B."/>
            <person name="Eaton Z."/>
            <person name="Mclaughlin S."/>
            <person name="Kingan S."/>
            <person name="Baybayan P."/>
            <person name="Concepcion G."/>
            <person name="Jordan M."/>
            <person name="Riva A."/>
            <person name="Barbazuk W."/>
            <person name="Harkins T."/>
        </authorList>
    </citation>
    <scope>NUCLEOTIDE SEQUENCE [LARGE SCALE GENOMIC DNA]</scope>
    <source>
        <strain evidence="3">cv. Jamaican Lion 4</strain>
        <tissue evidence="2">Leaf</tissue>
    </source>
</reference>
<dbReference type="AlphaFoldDB" id="A0A7J6GV92"/>
<feature type="domain" description="Myb/SANT-like" evidence="1">
    <location>
        <begin position="16"/>
        <end position="116"/>
    </location>
</feature>
<organism evidence="2 3">
    <name type="scientific">Cannabis sativa</name>
    <name type="common">Hemp</name>
    <name type="synonym">Marijuana</name>
    <dbReference type="NCBI Taxonomy" id="3483"/>
    <lineage>
        <taxon>Eukaryota</taxon>
        <taxon>Viridiplantae</taxon>
        <taxon>Streptophyta</taxon>
        <taxon>Embryophyta</taxon>
        <taxon>Tracheophyta</taxon>
        <taxon>Spermatophyta</taxon>
        <taxon>Magnoliopsida</taxon>
        <taxon>eudicotyledons</taxon>
        <taxon>Gunneridae</taxon>
        <taxon>Pentapetalae</taxon>
        <taxon>rosids</taxon>
        <taxon>fabids</taxon>
        <taxon>Rosales</taxon>
        <taxon>Cannabaceae</taxon>
        <taxon>Cannabis</taxon>
    </lineage>
</organism>
<sequence>MDPAEQSIKIGGKKHQWTAFEDSKLVECLLCLINNGNWKSNNGSTFKNGYLQQLEKLLHEKIPRCELKAHPHIDSRIKILKKQCHAISDMLGDSANRFEWNAEEKCIVSDKNVFDEWVKSHPSAKGLRYKSFPHYDELIVVFAIAKNGATEEGATAKGLPNKVEEIAKDIENDNIEITSNPLDALDGVASASQTSSRSDSSISGKMNRKRFRSEDALVCLLIDAVKQWSKIHAASCESIARLANCFQHHADAADRRMRLFSELKKINGLTNTQRVRVGKLLVQNQAITDYFFSLDDEFKHALLVQLLE</sequence>
<protein>
    <recommendedName>
        <fullName evidence="1">Myb/SANT-like domain-containing protein</fullName>
    </recommendedName>
</protein>
<dbReference type="Proteomes" id="UP000525078">
    <property type="component" value="Unassembled WGS sequence"/>
</dbReference>
<comment type="caution">
    <text evidence="2">The sequence shown here is derived from an EMBL/GenBank/DDBJ whole genome shotgun (WGS) entry which is preliminary data.</text>
</comment>
<evidence type="ECO:0000313" key="2">
    <source>
        <dbReference type="EMBL" id="KAF4386846.1"/>
    </source>
</evidence>
<proteinExistence type="predicted"/>
<gene>
    <name evidence="2" type="ORF">F8388_006801</name>
</gene>
<dbReference type="InterPro" id="IPR024752">
    <property type="entry name" value="Myb/SANT-like_dom"/>
</dbReference>
<dbReference type="PANTHER" id="PTHR46250">
    <property type="entry name" value="MYB/SANT-LIKE DNA-BINDING DOMAIN PROTEIN-RELATED"/>
    <property type="match status" value="1"/>
</dbReference>
<dbReference type="Pfam" id="PF12776">
    <property type="entry name" value="Myb_DNA-bind_3"/>
    <property type="match status" value="1"/>
</dbReference>
<accession>A0A7J6GV92</accession>
<dbReference type="EMBL" id="JAATIP010000041">
    <property type="protein sequence ID" value="KAF4386846.1"/>
    <property type="molecule type" value="Genomic_DNA"/>
</dbReference>
<evidence type="ECO:0000313" key="3">
    <source>
        <dbReference type="Proteomes" id="UP000525078"/>
    </source>
</evidence>
<evidence type="ECO:0000259" key="1">
    <source>
        <dbReference type="Pfam" id="PF12776"/>
    </source>
</evidence>
<name>A0A7J6GV92_CANSA</name>
<dbReference type="PANTHER" id="PTHR46250:SF18">
    <property type="entry name" value="MYB_SANT-LIKE DOMAIN-CONTAINING PROTEIN"/>
    <property type="match status" value="1"/>
</dbReference>